<reference evidence="2 3" key="1">
    <citation type="submission" date="2019-05" db="EMBL/GenBank/DDBJ databases">
        <title>Draft genome sequence of Nonomuraea turkmeniaca DSM 43926.</title>
        <authorList>
            <person name="Saricaoglu S."/>
            <person name="Isik K."/>
        </authorList>
    </citation>
    <scope>NUCLEOTIDE SEQUENCE [LARGE SCALE GENOMIC DNA]</scope>
    <source>
        <strain evidence="2 3">DSM 43926</strain>
    </source>
</reference>
<dbReference type="EMBL" id="VCKY01000264">
    <property type="protein sequence ID" value="TMR08885.1"/>
    <property type="molecule type" value="Genomic_DNA"/>
</dbReference>
<evidence type="ECO:0000313" key="3">
    <source>
        <dbReference type="Proteomes" id="UP000309128"/>
    </source>
</evidence>
<protein>
    <submittedName>
        <fullName evidence="2">Uncharacterized protein</fullName>
    </submittedName>
</protein>
<proteinExistence type="predicted"/>
<evidence type="ECO:0000313" key="2">
    <source>
        <dbReference type="EMBL" id="TMR08885.1"/>
    </source>
</evidence>
<gene>
    <name evidence="2" type="ORF">ETD86_45775</name>
</gene>
<evidence type="ECO:0000256" key="1">
    <source>
        <dbReference type="SAM" id="MobiDB-lite"/>
    </source>
</evidence>
<sequence>MQEAAAMPTVEVEFERTSGGARFTWTDPGTHDYIADQYELVWNEDNGRVHLSFALWDAGERGYRLAGPRPLHNTGGPRRLGDVWPVVRDFVALGDWQLGHAGNPFNRLGGILDAPAGPLWNVGCRADFLPAGGPMRGVGLARAESGRETSDPSVDDRAARPRPAGVV</sequence>
<feature type="compositionally biased region" description="Basic and acidic residues" evidence="1">
    <location>
        <begin position="144"/>
        <end position="159"/>
    </location>
</feature>
<dbReference type="Proteomes" id="UP000309128">
    <property type="component" value="Unassembled WGS sequence"/>
</dbReference>
<accession>A0A5S4EZD1</accession>
<dbReference type="OrthoDB" id="9772484at2"/>
<feature type="region of interest" description="Disordered" evidence="1">
    <location>
        <begin position="139"/>
        <end position="167"/>
    </location>
</feature>
<organism evidence="2 3">
    <name type="scientific">Nonomuraea turkmeniaca</name>
    <dbReference type="NCBI Taxonomy" id="103838"/>
    <lineage>
        <taxon>Bacteria</taxon>
        <taxon>Bacillati</taxon>
        <taxon>Actinomycetota</taxon>
        <taxon>Actinomycetes</taxon>
        <taxon>Streptosporangiales</taxon>
        <taxon>Streptosporangiaceae</taxon>
        <taxon>Nonomuraea</taxon>
    </lineage>
</organism>
<keyword evidence="3" id="KW-1185">Reference proteome</keyword>
<dbReference type="AlphaFoldDB" id="A0A5S4EZD1"/>
<dbReference type="RefSeq" id="WP_138672895.1">
    <property type="nucleotide sequence ID" value="NZ_VCKY01000264.1"/>
</dbReference>
<name>A0A5S4EZD1_9ACTN</name>
<comment type="caution">
    <text evidence="2">The sequence shown here is derived from an EMBL/GenBank/DDBJ whole genome shotgun (WGS) entry which is preliminary data.</text>
</comment>